<feature type="compositionally biased region" description="Basic and acidic residues" evidence="3">
    <location>
        <begin position="10"/>
        <end position="24"/>
    </location>
</feature>
<feature type="compositionally biased region" description="Pro residues" evidence="3">
    <location>
        <begin position="25"/>
        <end position="48"/>
    </location>
</feature>
<dbReference type="InterPro" id="IPR037069">
    <property type="entry name" value="AcylCoA_DH/ox_N_sf"/>
</dbReference>
<dbReference type="SUPFAM" id="SSF47203">
    <property type="entry name" value="Acyl-CoA dehydrogenase C-terminal domain-like"/>
    <property type="match status" value="1"/>
</dbReference>
<evidence type="ECO:0000313" key="8">
    <source>
        <dbReference type="Proteomes" id="UP000610124"/>
    </source>
</evidence>
<accession>A0A8H9HYX6</accession>
<sequence>MTTLAANDRSPNDRPRTEPSDSGHPEPPAPAEPPARSAPPAASAPPARPKASARPAAPTGPTAAASAPGSASAPDRSAVEAALSGLPRVVDLLAARAEEHDRDATFPYQGIEAVHEAGLLTLTVSPRYGGPGGTLADTVRVLTQLGRGDASVAVVTAFTLLQHAEQARRATWPAAGYRRLLTESRRGPALVNTLRMEPGGRPDALPATLARRDGDGWLLTGRKTYCTGAEALAWMAVTARTDEPEPRVGTFLVRGESEGLEIDPTWDQLGLRASASHDVVLDGVRVPVELALGLRTPGREDVAEAELARAWQDLALAAVAIGVARAAGAWLVRFLNQRTPANLTEPLGTLPRYRCALGEIEAQLIGAEELLHGLAPRVDRGEPDAVARTGPAQLLATRAATAAVQQAVALTGNPGLSRRHPLERYLRDVLSSRVHLAPEEAVLDAAGRAALERGARP</sequence>
<dbReference type="GeneID" id="97489237"/>
<keyword evidence="1" id="KW-0285">Flavoprotein</keyword>
<dbReference type="InterPro" id="IPR013786">
    <property type="entry name" value="AcylCoA_DH/ox_N"/>
</dbReference>
<evidence type="ECO:0000259" key="6">
    <source>
        <dbReference type="Pfam" id="PF08028"/>
    </source>
</evidence>
<evidence type="ECO:0000259" key="5">
    <source>
        <dbReference type="Pfam" id="PF02771"/>
    </source>
</evidence>
<dbReference type="GO" id="GO:0016627">
    <property type="term" value="F:oxidoreductase activity, acting on the CH-CH group of donors"/>
    <property type="evidence" value="ECO:0007669"/>
    <property type="project" value="InterPro"/>
</dbReference>
<dbReference type="InterPro" id="IPR006091">
    <property type="entry name" value="Acyl-CoA_Oxase/DH_mid-dom"/>
</dbReference>
<dbReference type="EMBL" id="BMUB01000023">
    <property type="protein sequence ID" value="GGU99897.1"/>
    <property type="molecule type" value="Genomic_DNA"/>
</dbReference>
<dbReference type="InterPro" id="IPR036250">
    <property type="entry name" value="AcylCo_DH-like_C"/>
</dbReference>
<feature type="domain" description="Acyl-CoA dehydrogenase C-terminal" evidence="6">
    <location>
        <begin position="315"/>
        <end position="436"/>
    </location>
</feature>
<dbReference type="Gene3D" id="1.10.540.10">
    <property type="entry name" value="Acyl-CoA dehydrogenase/oxidase, N-terminal domain"/>
    <property type="match status" value="1"/>
</dbReference>
<gene>
    <name evidence="7" type="primary">acd</name>
    <name evidence="7" type="ORF">GCM10010502_62990</name>
</gene>
<evidence type="ECO:0000313" key="7">
    <source>
        <dbReference type="EMBL" id="GGU99897.1"/>
    </source>
</evidence>
<protein>
    <submittedName>
        <fullName evidence="7">Acyl-CoA dehydrogenase</fullName>
    </submittedName>
</protein>
<evidence type="ECO:0000256" key="2">
    <source>
        <dbReference type="ARBA" id="ARBA00023002"/>
    </source>
</evidence>
<dbReference type="Gene3D" id="1.20.140.10">
    <property type="entry name" value="Butyryl-CoA Dehydrogenase, subunit A, domain 3"/>
    <property type="match status" value="1"/>
</dbReference>
<feature type="compositionally biased region" description="Low complexity" evidence="3">
    <location>
        <begin position="49"/>
        <end position="76"/>
    </location>
</feature>
<dbReference type="Proteomes" id="UP000610124">
    <property type="component" value="Unassembled WGS sequence"/>
</dbReference>
<dbReference type="RefSeq" id="WP_078958709.1">
    <property type="nucleotide sequence ID" value="NZ_BMUB01000023.1"/>
</dbReference>
<proteinExistence type="predicted"/>
<dbReference type="InterPro" id="IPR009100">
    <property type="entry name" value="AcylCoA_DH/oxidase_NM_dom_sf"/>
</dbReference>
<dbReference type="Pfam" id="PF08028">
    <property type="entry name" value="Acyl-CoA_dh_2"/>
    <property type="match status" value="1"/>
</dbReference>
<dbReference type="Pfam" id="PF02771">
    <property type="entry name" value="Acyl-CoA_dh_N"/>
    <property type="match status" value="1"/>
</dbReference>
<evidence type="ECO:0000259" key="4">
    <source>
        <dbReference type="Pfam" id="PF02770"/>
    </source>
</evidence>
<dbReference type="Gene3D" id="2.40.110.10">
    <property type="entry name" value="Butyryl-CoA Dehydrogenase, subunit A, domain 2"/>
    <property type="match status" value="1"/>
</dbReference>
<dbReference type="OrthoDB" id="2986495at2"/>
<evidence type="ECO:0000256" key="3">
    <source>
        <dbReference type="SAM" id="MobiDB-lite"/>
    </source>
</evidence>
<dbReference type="KEGG" id="kau:B6264_27070"/>
<keyword evidence="2" id="KW-0560">Oxidoreductase</keyword>
<feature type="region of interest" description="Disordered" evidence="3">
    <location>
        <begin position="1"/>
        <end position="76"/>
    </location>
</feature>
<dbReference type="PANTHER" id="PTHR43831">
    <property type="entry name" value="ISOBUTYRYL-COA DEHYDROGENASE"/>
    <property type="match status" value="1"/>
</dbReference>
<dbReference type="InterPro" id="IPR052547">
    <property type="entry name" value="Mito_Isobutyryl-CoADH"/>
</dbReference>
<dbReference type="InterPro" id="IPR046373">
    <property type="entry name" value="Acyl-CoA_Oxase/DH_mid-dom_sf"/>
</dbReference>
<dbReference type="SUPFAM" id="SSF56645">
    <property type="entry name" value="Acyl-CoA dehydrogenase NM domain-like"/>
    <property type="match status" value="1"/>
</dbReference>
<comment type="caution">
    <text evidence="7">The sequence shown here is derived from an EMBL/GenBank/DDBJ whole genome shotgun (WGS) entry which is preliminary data.</text>
</comment>
<evidence type="ECO:0000256" key="1">
    <source>
        <dbReference type="ARBA" id="ARBA00022630"/>
    </source>
</evidence>
<feature type="domain" description="Acyl-CoA dehydrogenase/oxidase N-terminal" evidence="5">
    <location>
        <begin position="93"/>
        <end position="157"/>
    </location>
</feature>
<dbReference type="InterPro" id="IPR013107">
    <property type="entry name" value="Acyl-CoA_DH_C"/>
</dbReference>
<reference evidence="7" key="1">
    <citation type="journal article" date="2014" name="Int. J. Syst. Evol. Microbiol.">
        <title>Complete genome sequence of Corynebacterium casei LMG S-19264T (=DSM 44701T), isolated from a smear-ripened cheese.</title>
        <authorList>
            <consortium name="US DOE Joint Genome Institute (JGI-PGF)"/>
            <person name="Walter F."/>
            <person name="Albersmeier A."/>
            <person name="Kalinowski J."/>
            <person name="Ruckert C."/>
        </authorList>
    </citation>
    <scope>NUCLEOTIDE SEQUENCE</scope>
    <source>
        <strain evidence="7">JCM 4434</strain>
    </source>
</reference>
<dbReference type="AlphaFoldDB" id="A0A8H9HYX6"/>
<name>A0A8H9HYX6_KITAU</name>
<reference evidence="7" key="2">
    <citation type="submission" date="2020-09" db="EMBL/GenBank/DDBJ databases">
        <authorList>
            <person name="Sun Q."/>
            <person name="Ohkuma M."/>
        </authorList>
    </citation>
    <scope>NUCLEOTIDE SEQUENCE</scope>
    <source>
        <strain evidence="7">JCM 4434</strain>
    </source>
</reference>
<dbReference type="PANTHER" id="PTHR43831:SF1">
    <property type="entry name" value="ISOBUTYRYL-COA DEHYDROGENASE, MITOCHONDRIAL"/>
    <property type="match status" value="1"/>
</dbReference>
<feature type="domain" description="Acyl-CoA oxidase/dehydrogenase middle" evidence="4">
    <location>
        <begin position="207"/>
        <end position="284"/>
    </location>
</feature>
<dbReference type="Pfam" id="PF02770">
    <property type="entry name" value="Acyl-CoA_dh_M"/>
    <property type="match status" value="1"/>
</dbReference>
<dbReference type="GO" id="GO:0050660">
    <property type="term" value="F:flavin adenine dinucleotide binding"/>
    <property type="evidence" value="ECO:0007669"/>
    <property type="project" value="InterPro"/>
</dbReference>
<organism evidence="7 8">
    <name type="scientific">Kitasatospora aureofaciens</name>
    <name type="common">Streptomyces aureofaciens</name>
    <dbReference type="NCBI Taxonomy" id="1894"/>
    <lineage>
        <taxon>Bacteria</taxon>
        <taxon>Bacillati</taxon>
        <taxon>Actinomycetota</taxon>
        <taxon>Actinomycetes</taxon>
        <taxon>Kitasatosporales</taxon>
        <taxon>Streptomycetaceae</taxon>
        <taxon>Kitasatospora</taxon>
    </lineage>
</organism>
<dbReference type="CDD" id="cd00567">
    <property type="entry name" value="ACAD"/>
    <property type="match status" value="1"/>
</dbReference>